<gene>
    <name evidence="1" type="ORF">CCAP1982_LOCUS22793</name>
</gene>
<evidence type="ECO:0000313" key="1">
    <source>
        <dbReference type="EMBL" id="CAD7014826.1"/>
    </source>
</evidence>
<organism evidence="1 2">
    <name type="scientific">Ceratitis capitata</name>
    <name type="common">Mediterranean fruit fly</name>
    <name type="synonym">Tephritis capitata</name>
    <dbReference type="NCBI Taxonomy" id="7213"/>
    <lineage>
        <taxon>Eukaryota</taxon>
        <taxon>Metazoa</taxon>
        <taxon>Ecdysozoa</taxon>
        <taxon>Arthropoda</taxon>
        <taxon>Hexapoda</taxon>
        <taxon>Insecta</taxon>
        <taxon>Pterygota</taxon>
        <taxon>Neoptera</taxon>
        <taxon>Endopterygota</taxon>
        <taxon>Diptera</taxon>
        <taxon>Brachycera</taxon>
        <taxon>Muscomorpha</taxon>
        <taxon>Tephritoidea</taxon>
        <taxon>Tephritidae</taxon>
        <taxon>Ceratitis</taxon>
        <taxon>Ceratitis</taxon>
    </lineage>
</organism>
<sequence length="114" mass="12543">MTTVFVIMIDYSERDTAFSVWAVRDCTNVYEYVCASLWLTACSAAVAVIAENITSTVGTCRKIAAAADVVCVLVGFPCLDLSATEPIITYRFFIATHLFVYCLSLGANKFYLIK</sequence>
<dbReference type="AlphaFoldDB" id="A0A811VHB2"/>
<proteinExistence type="predicted"/>
<dbReference type="Proteomes" id="UP000606786">
    <property type="component" value="Unassembled WGS sequence"/>
</dbReference>
<protein>
    <submittedName>
        <fullName evidence="1">(Mediterranean fruit fly) hypothetical protein</fullName>
    </submittedName>
</protein>
<reference evidence="1" key="1">
    <citation type="submission" date="2020-11" db="EMBL/GenBank/DDBJ databases">
        <authorList>
            <person name="Whitehead M."/>
        </authorList>
    </citation>
    <scope>NUCLEOTIDE SEQUENCE</scope>
    <source>
        <strain evidence="1">EGII</strain>
    </source>
</reference>
<comment type="caution">
    <text evidence="1">The sequence shown here is derived from an EMBL/GenBank/DDBJ whole genome shotgun (WGS) entry which is preliminary data.</text>
</comment>
<evidence type="ECO:0000313" key="2">
    <source>
        <dbReference type="Proteomes" id="UP000606786"/>
    </source>
</evidence>
<accession>A0A811VHB2</accession>
<name>A0A811VHB2_CERCA</name>
<keyword evidence="2" id="KW-1185">Reference proteome</keyword>
<dbReference type="EMBL" id="CAJHJT010000056">
    <property type="protein sequence ID" value="CAD7014826.1"/>
    <property type="molecule type" value="Genomic_DNA"/>
</dbReference>